<dbReference type="EC" id="2.5.1.3" evidence="9"/>
<dbReference type="InterPro" id="IPR034291">
    <property type="entry name" value="TMP_synthase"/>
</dbReference>
<reference evidence="14" key="1">
    <citation type="submission" date="2017-05" db="EMBL/GenBank/DDBJ databases">
        <authorList>
            <person name="Ray J."/>
            <person name="Price M."/>
            <person name="Deutschbauer A."/>
        </authorList>
    </citation>
    <scope>NUCLEOTIDE SEQUENCE [LARGE SCALE GENOMIC DNA]</scope>
    <source>
        <strain evidence="14">DSM 19842</strain>
    </source>
</reference>
<accession>A0A1X9YXV3</accession>
<evidence type="ECO:0000259" key="12">
    <source>
        <dbReference type="Pfam" id="PF02581"/>
    </source>
</evidence>
<comment type="similarity">
    <text evidence="9 10">Belongs to the thiamine-phosphate synthase family.</text>
</comment>
<dbReference type="OrthoDB" id="9812206at2"/>
<evidence type="ECO:0000256" key="2">
    <source>
        <dbReference type="ARBA" id="ARBA00022679"/>
    </source>
</evidence>
<evidence type="ECO:0000256" key="6">
    <source>
        <dbReference type="ARBA" id="ARBA00047334"/>
    </source>
</evidence>
<keyword evidence="14" id="KW-1185">Reference proteome</keyword>
<dbReference type="EMBL" id="CP021235">
    <property type="protein sequence ID" value="ARS37601.1"/>
    <property type="molecule type" value="Genomic_DNA"/>
</dbReference>
<evidence type="ECO:0000256" key="10">
    <source>
        <dbReference type="RuleBase" id="RU003826"/>
    </source>
</evidence>
<feature type="binding site" evidence="9">
    <location>
        <begin position="33"/>
        <end position="37"/>
    </location>
    <ligand>
        <name>4-amino-2-methyl-5-(diphosphooxymethyl)pyrimidine</name>
        <dbReference type="ChEBI" id="CHEBI:57841"/>
    </ligand>
</feature>
<comment type="function">
    <text evidence="9">Condenses 4-methyl-5-(beta-hydroxyethyl)thiazole monophosphate (THZ-P) and 2-methyl-4-amino-5-hydroxymethyl pyrimidine pyrophosphate (HMP-PP) to form thiamine monophosphate (TMP).</text>
</comment>
<feature type="binding site" evidence="9">
    <location>
        <position position="66"/>
    </location>
    <ligand>
        <name>Mg(2+)</name>
        <dbReference type="ChEBI" id="CHEBI:18420"/>
    </ligand>
</feature>
<proteinExistence type="inferred from homology"/>
<dbReference type="UniPathway" id="UPA00060">
    <property type="reaction ID" value="UER00141"/>
</dbReference>
<comment type="pathway">
    <text evidence="1 9 11">Cofactor biosynthesis; thiamine diphosphate biosynthesis; thiamine phosphate from 4-amino-2-methyl-5-diphosphomethylpyrimidine and 4-methyl-5-(2-phosphoethyl)-thiazole: step 1/1.</text>
</comment>
<organism evidence="13 14">
    <name type="scientific">Pontibacter actiniarum</name>
    <dbReference type="NCBI Taxonomy" id="323450"/>
    <lineage>
        <taxon>Bacteria</taxon>
        <taxon>Pseudomonadati</taxon>
        <taxon>Bacteroidota</taxon>
        <taxon>Cytophagia</taxon>
        <taxon>Cytophagales</taxon>
        <taxon>Hymenobacteraceae</taxon>
        <taxon>Pontibacter</taxon>
    </lineage>
</organism>
<comment type="catalytic activity">
    <reaction evidence="6 9 10">
        <text>4-methyl-5-(2-phosphooxyethyl)-thiazole + 4-amino-2-methyl-5-(diphosphooxymethyl)pyrimidine + H(+) = thiamine phosphate + diphosphate</text>
        <dbReference type="Rhea" id="RHEA:22328"/>
        <dbReference type="ChEBI" id="CHEBI:15378"/>
        <dbReference type="ChEBI" id="CHEBI:33019"/>
        <dbReference type="ChEBI" id="CHEBI:37575"/>
        <dbReference type="ChEBI" id="CHEBI:57841"/>
        <dbReference type="ChEBI" id="CHEBI:58296"/>
        <dbReference type="EC" id="2.5.1.3"/>
    </reaction>
</comment>
<dbReference type="Proteomes" id="UP000266292">
    <property type="component" value="Chromosome"/>
</dbReference>
<feature type="binding site" evidence="9">
    <location>
        <position position="65"/>
    </location>
    <ligand>
        <name>4-amino-2-methyl-5-(diphosphooxymethyl)pyrimidine</name>
        <dbReference type="ChEBI" id="CHEBI:57841"/>
    </ligand>
</feature>
<comment type="caution">
    <text evidence="9">Lacks conserved residue(s) required for the propagation of feature annotation.</text>
</comment>
<evidence type="ECO:0000256" key="5">
    <source>
        <dbReference type="ARBA" id="ARBA00022977"/>
    </source>
</evidence>
<keyword evidence="5 9" id="KW-0784">Thiamine biosynthesis</keyword>
<keyword evidence="4 9" id="KW-0460">Magnesium</keyword>
<dbReference type="KEGG" id="pact:CA264_20425"/>
<dbReference type="PANTHER" id="PTHR20857:SF15">
    <property type="entry name" value="THIAMINE-PHOSPHATE SYNTHASE"/>
    <property type="match status" value="1"/>
</dbReference>
<feature type="binding site" evidence="9">
    <location>
        <position position="85"/>
    </location>
    <ligand>
        <name>Mg(2+)</name>
        <dbReference type="ChEBI" id="CHEBI:18420"/>
    </ligand>
</feature>
<keyword evidence="3 9" id="KW-0479">Metal-binding</keyword>
<evidence type="ECO:0000313" key="13">
    <source>
        <dbReference type="EMBL" id="ARS37601.1"/>
    </source>
</evidence>
<dbReference type="Gene3D" id="3.20.20.70">
    <property type="entry name" value="Aldolase class I"/>
    <property type="match status" value="1"/>
</dbReference>
<dbReference type="HAMAP" id="MF_00097">
    <property type="entry name" value="TMP_synthase"/>
    <property type="match status" value="1"/>
</dbReference>
<dbReference type="NCBIfam" id="NF000736">
    <property type="entry name" value="PRK00043.2-3"/>
    <property type="match status" value="1"/>
</dbReference>
<evidence type="ECO:0000256" key="4">
    <source>
        <dbReference type="ARBA" id="ARBA00022842"/>
    </source>
</evidence>
<evidence type="ECO:0000256" key="1">
    <source>
        <dbReference type="ARBA" id="ARBA00005165"/>
    </source>
</evidence>
<feature type="binding site" evidence="9">
    <location>
        <begin position="130"/>
        <end position="132"/>
    </location>
    <ligand>
        <name>2-[(2R,5Z)-2-carboxy-4-methylthiazol-5(2H)-ylidene]ethyl phosphate</name>
        <dbReference type="ChEBI" id="CHEBI:62899"/>
    </ligand>
</feature>
<evidence type="ECO:0000256" key="7">
    <source>
        <dbReference type="ARBA" id="ARBA00047851"/>
    </source>
</evidence>
<gene>
    <name evidence="9" type="primary">thiE</name>
    <name evidence="13" type="ORF">CA264_20425</name>
</gene>
<feature type="domain" description="Thiamine phosphate synthase/TenI" evidence="12">
    <location>
        <begin position="7"/>
        <end position="189"/>
    </location>
</feature>
<evidence type="ECO:0000313" key="14">
    <source>
        <dbReference type="Proteomes" id="UP000266292"/>
    </source>
</evidence>
<dbReference type="GO" id="GO:0005737">
    <property type="term" value="C:cytoplasm"/>
    <property type="evidence" value="ECO:0007669"/>
    <property type="project" value="TreeGrafter"/>
</dbReference>
<dbReference type="GO" id="GO:0004789">
    <property type="term" value="F:thiamine-phosphate diphosphorylase activity"/>
    <property type="evidence" value="ECO:0007669"/>
    <property type="project" value="UniProtKB-UniRule"/>
</dbReference>
<dbReference type="PANTHER" id="PTHR20857">
    <property type="entry name" value="THIAMINE-PHOSPHATE PYROPHOSPHORYLASE"/>
    <property type="match status" value="1"/>
</dbReference>
<dbReference type="NCBIfam" id="TIGR00693">
    <property type="entry name" value="thiE"/>
    <property type="match status" value="1"/>
</dbReference>
<evidence type="ECO:0000256" key="11">
    <source>
        <dbReference type="RuleBase" id="RU004253"/>
    </source>
</evidence>
<feature type="binding site" evidence="9">
    <location>
        <position position="104"/>
    </location>
    <ligand>
        <name>4-amino-2-methyl-5-(diphosphooxymethyl)pyrimidine</name>
        <dbReference type="ChEBI" id="CHEBI:57841"/>
    </ligand>
</feature>
<comment type="cofactor">
    <cofactor evidence="9">
        <name>Mg(2+)</name>
        <dbReference type="ChEBI" id="CHEBI:18420"/>
    </cofactor>
    <text evidence="9">Binds 1 Mg(2+) ion per subunit.</text>
</comment>
<dbReference type="InterPro" id="IPR022998">
    <property type="entry name" value="ThiamineP_synth_TenI"/>
</dbReference>
<feature type="binding site" evidence="9">
    <location>
        <position position="133"/>
    </location>
    <ligand>
        <name>4-amino-2-methyl-5-(diphosphooxymethyl)pyrimidine</name>
        <dbReference type="ChEBI" id="CHEBI:57841"/>
    </ligand>
</feature>
<evidence type="ECO:0000256" key="8">
    <source>
        <dbReference type="ARBA" id="ARBA00047883"/>
    </source>
</evidence>
<dbReference type="STRING" id="709015.GCA_000472485_04121"/>
<comment type="catalytic activity">
    <reaction evidence="7 9 10">
        <text>2-(2-carboxy-4-methylthiazol-5-yl)ethyl phosphate + 4-amino-2-methyl-5-(diphosphooxymethyl)pyrimidine + 2 H(+) = thiamine phosphate + CO2 + diphosphate</text>
        <dbReference type="Rhea" id="RHEA:47848"/>
        <dbReference type="ChEBI" id="CHEBI:15378"/>
        <dbReference type="ChEBI" id="CHEBI:16526"/>
        <dbReference type="ChEBI" id="CHEBI:33019"/>
        <dbReference type="ChEBI" id="CHEBI:37575"/>
        <dbReference type="ChEBI" id="CHEBI:57841"/>
        <dbReference type="ChEBI" id="CHEBI:62890"/>
        <dbReference type="EC" id="2.5.1.3"/>
    </reaction>
</comment>
<protein>
    <recommendedName>
        <fullName evidence="9">Thiamine-phosphate synthase</fullName>
        <shortName evidence="9">TP synthase</shortName>
        <shortName evidence="9">TPS</shortName>
        <ecNumber evidence="9">2.5.1.3</ecNumber>
    </recommendedName>
    <alternativeName>
        <fullName evidence="9">Thiamine-phosphate pyrophosphorylase</fullName>
        <shortName evidence="9">TMP pyrophosphorylase</shortName>
        <shortName evidence="9">TMP-PPase</shortName>
    </alternativeName>
</protein>
<evidence type="ECO:0000256" key="9">
    <source>
        <dbReference type="HAMAP-Rule" id="MF_00097"/>
    </source>
</evidence>
<dbReference type="InterPro" id="IPR036206">
    <property type="entry name" value="ThiamineP_synth_sf"/>
</dbReference>
<dbReference type="GO" id="GO:0009229">
    <property type="term" value="P:thiamine diphosphate biosynthetic process"/>
    <property type="evidence" value="ECO:0007669"/>
    <property type="project" value="UniProtKB-UniRule"/>
</dbReference>
<dbReference type="CDD" id="cd00564">
    <property type="entry name" value="TMP_TenI"/>
    <property type="match status" value="1"/>
</dbReference>
<feature type="binding site" evidence="9">
    <location>
        <position position="166"/>
    </location>
    <ligand>
        <name>2-[(2R,5Z)-2-carboxy-4-methylthiazol-5(2H)-ylidene]ethyl phosphate</name>
        <dbReference type="ChEBI" id="CHEBI:62899"/>
    </ligand>
</feature>
<dbReference type="AlphaFoldDB" id="A0A1X9YXV3"/>
<dbReference type="GO" id="GO:0009228">
    <property type="term" value="P:thiamine biosynthetic process"/>
    <property type="evidence" value="ECO:0007669"/>
    <property type="project" value="UniProtKB-KW"/>
</dbReference>
<name>A0A1X9YXV3_9BACT</name>
<dbReference type="InterPro" id="IPR013785">
    <property type="entry name" value="Aldolase_TIM"/>
</dbReference>
<keyword evidence="2 9" id="KW-0808">Transferase</keyword>
<evidence type="ECO:0000256" key="3">
    <source>
        <dbReference type="ARBA" id="ARBA00022723"/>
    </source>
</evidence>
<comment type="catalytic activity">
    <reaction evidence="8 9 10">
        <text>2-[(2R,5Z)-2-carboxy-4-methylthiazol-5(2H)-ylidene]ethyl phosphate + 4-amino-2-methyl-5-(diphosphooxymethyl)pyrimidine + 2 H(+) = thiamine phosphate + CO2 + diphosphate</text>
        <dbReference type="Rhea" id="RHEA:47844"/>
        <dbReference type="ChEBI" id="CHEBI:15378"/>
        <dbReference type="ChEBI" id="CHEBI:16526"/>
        <dbReference type="ChEBI" id="CHEBI:33019"/>
        <dbReference type="ChEBI" id="CHEBI:37575"/>
        <dbReference type="ChEBI" id="CHEBI:57841"/>
        <dbReference type="ChEBI" id="CHEBI:62899"/>
        <dbReference type="EC" id="2.5.1.3"/>
    </reaction>
</comment>
<dbReference type="GO" id="GO:0000287">
    <property type="term" value="F:magnesium ion binding"/>
    <property type="evidence" value="ECO:0007669"/>
    <property type="project" value="UniProtKB-UniRule"/>
</dbReference>
<dbReference type="Pfam" id="PF02581">
    <property type="entry name" value="TMP-TENI"/>
    <property type="match status" value="1"/>
</dbReference>
<dbReference type="RefSeq" id="WP_025609276.1">
    <property type="nucleotide sequence ID" value="NZ_CP021235.1"/>
</dbReference>
<sequence>MISKLHYITQETAKLTHAQAAEAACRAGAKWVQLRVKNQPYEVWKALAIQTKSICRHYGSTFILNDNPALAAEVGAAGVHLGKLDMSPAEARKLLGPTKIIGGTANTFEDIQQLVEQRVDYVGLGPYRFTTTKDNLSPILGLQGYAAILEQCKAAGITTPIIAIGGITAEDVPLLMPTGIHGIAVSSAITQAANRAAAISEIMQNLQPLPQHNL</sequence>
<dbReference type="SUPFAM" id="SSF51391">
    <property type="entry name" value="Thiamin phosphate synthase"/>
    <property type="match status" value="1"/>
</dbReference>